<feature type="compositionally biased region" description="Polar residues" evidence="2">
    <location>
        <begin position="187"/>
        <end position="196"/>
    </location>
</feature>
<organism evidence="3 4">
    <name type="scientific">Capronia coronata CBS 617.96</name>
    <dbReference type="NCBI Taxonomy" id="1182541"/>
    <lineage>
        <taxon>Eukaryota</taxon>
        <taxon>Fungi</taxon>
        <taxon>Dikarya</taxon>
        <taxon>Ascomycota</taxon>
        <taxon>Pezizomycotina</taxon>
        <taxon>Eurotiomycetes</taxon>
        <taxon>Chaetothyriomycetidae</taxon>
        <taxon>Chaetothyriales</taxon>
        <taxon>Herpotrichiellaceae</taxon>
        <taxon>Capronia</taxon>
    </lineage>
</organism>
<comment type="caution">
    <text evidence="3">The sequence shown here is derived from an EMBL/GenBank/DDBJ whole genome shotgun (WGS) entry which is preliminary data.</text>
</comment>
<dbReference type="OrthoDB" id="2017405at2759"/>
<sequence length="196" mass="22747">MSPIPEPEKRVLSREEQSNQELIELLKELQAEMGDDQGQQSKEMGAATPSFHVPHDISPDSLYPTDLSCRSALDYAMFCQSFGGQFVNIYRYGTFRSCSNHWDDFWLCMRTRNWDKKDREKAIQEHYRKKAVKWKTGPSSEDVWEVRQEPVKDAFQGNLEELEARIAEWQKANPGAPDPWKQEKAPTFNTSNVTSR</sequence>
<dbReference type="PANTHER" id="PTHR28052">
    <property type="entry name" value="UPF0545 PROTEIN C22ORF39"/>
    <property type="match status" value="1"/>
</dbReference>
<evidence type="ECO:0000256" key="1">
    <source>
        <dbReference type="SAM" id="Coils"/>
    </source>
</evidence>
<dbReference type="Pfam" id="PF11326">
    <property type="entry name" value="PANTS-like"/>
    <property type="match status" value="1"/>
</dbReference>
<feature type="region of interest" description="Disordered" evidence="2">
    <location>
        <begin position="171"/>
        <end position="196"/>
    </location>
</feature>
<name>W9ZG70_9EURO</name>
<dbReference type="EMBL" id="AMWN01000002">
    <property type="protein sequence ID" value="EXJ93494.1"/>
    <property type="molecule type" value="Genomic_DNA"/>
</dbReference>
<dbReference type="GeneID" id="19156787"/>
<reference evidence="3 4" key="1">
    <citation type="submission" date="2013-03" db="EMBL/GenBank/DDBJ databases">
        <title>The Genome Sequence of Capronia coronata CBS 617.96.</title>
        <authorList>
            <consortium name="The Broad Institute Genomics Platform"/>
            <person name="Cuomo C."/>
            <person name="de Hoog S."/>
            <person name="Gorbushina A."/>
            <person name="Walker B."/>
            <person name="Young S.K."/>
            <person name="Zeng Q."/>
            <person name="Gargeya S."/>
            <person name="Fitzgerald M."/>
            <person name="Haas B."/>
            <person name="Abouelleil A."/>
            <person name="Allen A.W."/>
            <person name="Alvarado L."/>
            <person name="Arachchi H.M."/>
            <person name="Berlin A.M."/>
            <person name="Chapman S.B."/>
            <person name="Gainer-Dewar J."/>
            <person name="Goldberg J."/>
            <person name="Griggs A."/>
            <person name="Gujja S."/>
            <person name="Hansen M."/>
            <person name="Howarth C."/>
            <person name="Imamovic A."/>
            <person name="Ireland A."/>
            <person name="Larimer J."/>
            <person name="McCowan C."/>
            <person name="Murphy C."/>
            <person name="Pearson M."/>
            <person name="Poon T.W."/>
            <person name="Priest M."/>
            <person name="Roberts A."/>
            <person name="Saif S."/>
            <person name="Shea T."/>
            <person name="Sisk P."/>
            <person name="Sykes S."/>
            <person name="Wortman J."/>
            <person name="Nusbaum C."/>
            <person name="Birren B."/>
        </authorList>
    </citation>
    <scope>NUCLEOTIDE SEQUENCE [LARGE SCALE GENOMIC DNA]</scope>
    <source>
        <strain evidence="3 4">CBS 617.96</strain>
    </source>
</reference>
<dbReference type="Proteomes" id="UP000019484">
    <property type="component" value="Unassembled WGS sequence"/>
</dbReference>
<evidence type="ECO:0008006" key="5">
    <source>
        <dbReference type="Google" id="ProtNLM"/>
    </source>
</evidence>
<proteinExistence type="predicted"/>
<protein>
    <recommendedName>
        <fullName evidence="5">Early meiotic induction protein 1</fullName>
    </recommendedName>
</protein>
<evidence type="ECO:0000313" key="3">
    <source>
        <dbReference type="EMBL" id="EXJ93494.1"/>
    </source>
</evidence>
<keyword evidence="1" id="KW-0175">Coiled coil</keyword>
<dbReference type="STRING" id="1182541.W9ZG70"/>
<dbReference type="eggNOG" id="ENOG502S4MN">
    <property type="taxonomic scope" value="Eukaryota"/>
</dbReference>
<gene>
    <name evidence="3" type="ORF">A1O1_01886</name>
</gene>
<dbReference type="AlphaFoldDB" id="W9ZG70"/>
<dbReference type="PANTHER" id="PTHR28052:SF1">
    <property type="entry name" value="UPF0545 PROTEIN C22ORF39"/>
    <property type="match status" value="1"/>
</dbReference>
<evidence type="ECO:0000256" key="2">
    <source>
        <dbReference type="SAM" id="MobiDB-lite"/>
    </source>
</evidence>
<feature type="coiled-coil region" evidence="1">
    <location>
        <begin position="12"/>
        <end position="39"/>
    </location>
</feature>
<dbReference type="InterPro" id="IPR021475">
    <property type="entry name" value="Pants/Emi1-like"/>
</dbReference>
<keyword evidence="4" id="KW-1185">Reference proteome</keyword>
<dbReference type="RefSeq" id="XP_007720988.1">
    <property type="nucleotide sequence ID" value="XM_007722798.1"/>
</dbReference>
<accession>W9ZG70</accession>
<evidence type="ECO:0000313" key="4">
    <source>
        <dbReference type="Proteomes" id="UP000019484"/>
    </source>
</evidence>
<dbReference type="HOGENOM" id="CLU_074897_1_0_1"/>